<reference evidence="3" key="1">
    <citation type="submission" date="2019-09" db="EMBL/GenBank/DDBJ databases">
        <title>Isolation and complete genome sequencing of Methylocystis species.</title>
        <authorList>
            <person name="Rumah B.L."/>
            <person name="Stead C.E."/>
            <person name="Stevens B.C."/>
            <person name="Minton N.P."/>
            <person name="Grosse-Honebrink A."/>
            <person name="Zhang Y."/>
        </authorList>
    </citation>
    <scope>NUCLEOTIDE SEQUENCE [LARGE SCALE GENOMIC DNA]</scope>
    <source>
        <strain evidence="3">BRCS1</strain>
    </source>
</reference>
<keyword evidence="3" id="KW-1185">Reference proteome</keyword>
<name>A0ABX6EEY7_9HYPH</name>
<evidence type="ECO:0000313" key="3">
    <source>
        <dbReference type="Proteomes" id="UP000424673"/>
    </source>
</evidence>
<protein>
    <recommendedName>
        <fullName evidence="4">Energy transducer TonB</fullName>
    </recommendedName>
</protein>
<dbReference type="Proteomes" id="UP000424673">
    <property type="component" value="Chromosome"/>
</dbReference>
<accession>A0ABX6EEY7</accession>
<evidence type="ECO:0008006" key="4">
    <source>
        <dbReference type="Google" id="ProtNLM"/>
    </source>
</evidence>
<feature type="region of interest" description="Disordered" evidence="1">
    <location>
        <begin position="71"/>
        <end position="118"/>
    </location>
</feature>
<reference evidence="2 3" key="2">
    <citation type="journal article" date="2021" name="AMB Express">
        <title>Isolation and characterisation of Methylocystis spp. for poly-3-hydroxybutyrate production using waste methane feedstocks.</title>
        <authorList>
            <person name="Rumah B.L."/>
            <person name="Stead C.E."/>
            <person name="Claxton Stevens B.H."/>
            <person name="Minton N.P."/>
            <person name="Grosse-Honebrink A."/>
            <person name="Zhang Y."/>
        </authorList>
    </citation>
    <scope>NUCLEOTIDE SEQUENCE [LARGE SCALE GENOMIC DNA]</scope>
    <source>
        <strain evidence="2 3">BRCS1</strain>
    </source>
</reference>
<sequence length="118" mass="12168">MRRPLEHRRLSHPRAGLPAGVWSLAALSIAACLCSVLGAKLLSNMFEPPEALAPAGFSRGAGADLPGLAKAAPQTEAPAPTGQGEVEVDRSPTGTIPDRRKGRKALTPCGEAGEIADH</sequence>
<dbReference type="PROSITE" id="PS51257">
    <property type="entry name" value="PROKAR_LIPOPROTEIN"/>
    <property type="match status" value="1"/>
</dbReference>
<proteinExistence type="predicted"/>
<evidence type="ECO:0000313" key="2">
    <source>
        <dbReference type="EMBL" id="QGM93170.1"/>
    </source>
</evidence>
<organism evidence="2 3">
    <name type="scientific">Methylocystis rosea</name>
    <dbReference type="NCBI Taxonomy" id="173366"/>
    <lineage>
        <taxon>Bacteria</taxon>
        <taxon>Pseudomonadati</taxon>
        <taxon>Pseudomonadota</taxon>
        <taxon>Alphaproteobacteria</taxon>
        <taxon>Hyphomicrobiales</taxon>
        <taxon>Methylocystaceae</taxon>
        <taxon>Methylocystis</taxon>
    </lineage>
</organism>
<dbReference type="EMBL" id="CP044328">
    <property type="protein sequence ID" value="QGM93170.1"/>
    <property type="molecule type" value="Genomic_DNA"/>
</dbReference>
<dbReference type="RefSeq" id="WP_154451036.1">
    <property type="nucleotide sequence ID" value="NZ_CP044328.1"/>
</dbReference>
<gene>
    <name evidence="2" type="ORF">F7D13_03585</name>
</gene>
<evidence type="ECO:0000256" key="1">
    <source>
        <dbReference type="SAM" id="MobiDB-lite"/>
    </source>
</evidence>